<comment type="caution">
    <text evidence="2">The sequence shown here is derived from an EMBL/GenBank/DDBJ whole genome shotgun (WGS) entry which is preliminary data.</text>
</comment>
<dbReference type="Pfam" id="PF00078">
    <property type="entry name" value="RVT_1"/>
    <property type="match status" value="1"/>
</dbReference>
<reference evidence="2 3" key="1">
    <citation type="submission" date="2024-09" db="EMBL/GenBank/DDBJ databases">
        <title>Chromosome-scale assembly of Riccia sorocarpa.</title>
        <authorList>
            <person name="Paukszto L."/>
        </authorList>
    </citation>
    <scope>NUCLEOTIDE SEQUENCE [LARGE SCALE GENOMIC DNA]</scope>
    <source>
        <strain evidence="2">LP-2024</strain>
        <tissue evidence="2">Aerial parts of the thallus</tissue>
    </source>
</reference>
<keyword evidence="3" id="KW-1185">Reference proteome</keyword>
<protein>
    <recommendedName>
        <fullName evidence="1">Reverse transcriptase domain-containing protein</fullName>
    </recommendedName>
</protein>
<dbReference type="AlphaFoldDB" id="A0ABD3HTA9"/>
<name>A0ABD3HTA9_9MARC</name>
<proteinExistence type="predicted"/>
<evidence type="ECO:0000259" key="1">
    <source>
        <dbReference type="Pfam" id="PF00078"/>
    </source>
</evidence>
<dbReference type="EMBL" id="JBJQOH010000003">
    <property type="protein sequence ID" value="KAL3693757.1"/>
    <property type="molecule type" value="Genomic_DNA"/>
</dbReference>
<dbReference type="InterPro" id="IPR000477">
    <property type="entry name" value="RT_dom"/>
</dbReference>
<sequence length="496" mass="56819">MFLKDGDACSGYLFGRFKKRMARTRLDRLRTEEGTWLEDPEDIKREVHKNYSQLFYDRPSDTYEEEARIELLRNTNDRLTAQQTRLLEEMPTDCEIFDSLKLLSAGEEGGTQGCPLSPLLSVLATLPIIRKIQQEDVEGSIKPVRLNGSRVTSCICMADDLAVFTDFEKGSVRRLFEIFMLTEKASGGKINRQKSKLLLIGAGRRFPTWAEEIGIQLVGSRERTRYLGAQLTTMWRGVDNGEALLSTLQDKAKHYSSPLLSLETRVLVIKHGLFPVVIHQLMTTSFKKTVIRGLEKEGQGNWQDGLDQGIFLLARRHFSIRKTSEINKKVKGWRLKSGLITLEDVRLAVAREQGCPLELGVTEWRVLGELIGGLGAGGPSNLTADNWVTEKGERMNLDWRAAVIYDKFLNTARQEYFHRLNGKWRVSWEDDHWMRIWKVAGIKGLSQKHKIFFWRVLVMAFYDGTKVKKLGWPDFSCSYCGSETEDFMHAVWLCPR</sequence>
<dbReference type="Proteomes" id="UP001633002">
    <property type="component" value="Unassembled WGS sequence"/>
</dbReference>
<gene>
    <name evidence="2" type="ORF">R1sor_007408</name>
</gene>
<organism evidence="2 3">
    <name type="scientific">Riccia sorocarpa</name>
    <dbReference type="NCBI Taxonomy" id="122646"/>
    <lineage>
        <taxon>Eukaryota</taxon>
        <taxon>Viridiplantae</taxon>
        <taxon>Streptophyta</taxon>
        <taxon>Embryophyta</taxon>
        <taxon>Marchantiophyta</taxon>
        <taxon>Marchantiopsida</taxon>
        <taxon>Marchantiidae</taxon>
        <taxon>Marchantiales</taxon>
        <taxon>Ricciaceae</taxon>
        <taxon>Riccia</taxon>
    </lineage>
</organism>
<evidence type="ECO:0000313" key="2">
    <source>
        <dbReference type="EMBL" id="KAL3693757.1"/>
    </source>
</evidence>
<feature type="domain" description="Reverse transcriptase" evidence="1">
    <location>
        <begin position="107"/>
        <end position="230"/>
    </location>
</feature>
<evidence type="ECO:0000313" key="3">
    <source>
        <dbReference type="Proteomes" id="UP001633002"/>
    </source>
</evidence>
<accession>A0ABD3HTA9</accession>